<dbReference type="Pfam" id="PF06668">
    <property type="entry name" value="ITI_HC_C"/>
    <property type="match status" value="1"/>
</dbReference>
<gene>
    <name evidence="12" type="ORF">ACEWY4_000802</name>
</gene>
<name>A0ABD1KXQ2_9TELE</name>
<comment type="caution">
    <text evidence="12">The sequence shown here is derived from an EMBL/GenBank/DDBJ whole genome shotgun (WGS) entry which is preliminary data.</text>
</comment>
<reference evidence="12 13" key="1">
    <citation type="submission" date="2024-09" db="EMBL/GenBank/DDBJ databases">
        <title>A chromosome-level genome assembly of Gray's grenadier anchovy, Coilia grayii.</title>
        <authorList>
            <person name="Fu Z."/>
        </authorList>
    </citation>
    <scope>NUCLEOTIDE SEQUENCE [LARGE SCALE GENOMIC DNA]</scope>
    <source>
        <strain evidence="12">G4</strain>
        <tissue evidence="12">Muscle</tissue>
    </source>
</reference>
<evidence type="ECO:0000256" key="6">
    <source>
        <dbReference type="ARBA" id="ARBA00022900"/>
    </source>
</evidence>
<keyword evidence="3" id="KW-0964">Secreted</keyword>
<dbReference type="PANTHER" id="PTHR10338">
    <property type="entry name" value="INTER-ALPHA-TRYPSIN INHIBITOR HEAVY CHAIN FAMILY MEMBER"/>
    <property type="match status" value="1"/>
</dbReference>
<feature type="signal peptide" evidence="9">
    <location>
        <begin position="1"/>
        <end position="27"/>
    </location>
</feature>
<protein>
    <recommendedName>
        <fullName evidence="14">Inter-alpha-trypsin inhibitor heavy chain H6</fullName>
    </recommendedName>
</protein>
<keyword evidence="5 9" id="KW-0732">Signal</keyword>
<dbReference type="PROSITE" id="PS50234">
    <property type="entry name" value="VWFA"/>
    <property type="match status" value="1"/>
</dbReference>
<keyword evidence="6" id="KW-0722">Serine protease inhibitor</keyword>
<evidence type="ECO:0008006" key="14">
    <source>
        <dbReference type="Google" id="ProtNLM"/>
    </source>
</evidence>
<dbReference type="EMBL" id="JBHFQA010000001">
    <property type="protein sequence ID" value="KAL2103934.1"/>
    <property type="molecule type" value="Genomic_DNA"/>
</dbReference>
<organism evidence="12 13">
    <name type="scientific">Coilia grayii</name>
    <name type="common">Gray's grenadier anchovy</name>
    <dbReference type="NCBI Taxonomy" id="363190"/>
    <lineage>
        <taxon>Eukaryota</taxon>
        <taxon>Metazoa</taxon>
        <taxon>Chordata</taxon>
        <taxon>Craniata</taxon>
        <taxon>Vertebrata</taxon>
        <taxon>Euteleostomi</taxon>
        <taxon>Actinopterygii</taxon>
        <taxon>Neopterygii</taxon>
        <taxon>Teleostei</taxon>
        <taxon>Clupei</taxon>
        <taxon>Clupeiformes</taxon>
        <taxon>Clupeoidei</taxon>
        <taxon>Engraulidae</taxon>
        <taxon>Coilinae</taxon>
        <taxon>Coilia</taxon>
    </lineage>
</organism>
<feature type="domain" description="VIT" evidence="11">
    <location>
        <begin position="28"/>
        <end position="157"/>
    </location>
</feature>
<keyword evidence="4" id="KW-0646">Protease inhibitor</keyword>
<dbReference type="Pfam" id="PF00092">
    <property type="entry name" value="VWA"/>
    <property type="match status" value="1"/>
</dbReference>
<feature type="chain" id="PRO_5044789814" description="Inter-alpha-trypsin inhibitor heavy chain H6" evidence="9">
    <location>
        <begin position="28"/>
        <end position="934"/>
    </location>
</feature>
<evidence type="ECO:0000256" key="8">
    <source>
        <dbReference type="SAM" id="MobiDB-lite"/>
    </source>
</evidence>
<dbReference type="InterPro" id="IPR002035">
    <property type="entry name" value="VWF_A"/>
</dbReference>
<evidence type="ECO:0000313" key="13">
    <source>
        <dbReference type="Proteomes" id="UP001591681"/>
    </source>
</evidence>
<dbReference type="Pfam" id="PF08487">
    <property type="entry name" value="VIT"/>
    <property type="match status" value="1"/>
</dbReference>
<feature type="domain" description="VWFA" evidence="10">
    <location>
        <begin position="289"/>
        <end position="471"/>
    </location>
</feature>
<evidence type="ECO:0000256" key="2">
    <source>
        <dbReference type="ARBA" id="ARBA00010158"/>
    </source>
</evidence>
<dbReference type="SMART" id="SM00327">
    <property type="entry name" value="VWA"/>
    <property type="match status" value="1"/>
</dbReference>
<dbReference type="SUPFAM" id="SSF53300">
    <property type="entry name" value="vWA-like"/>
    <property type="match status" value="1"/>
</dbReference>
<comment type="subcellular location">
    <subcellularLocation>
        <location evidence="1">Secreted</location>
    </subcellularLocation>
</comment>
<evidence type="ECO:0000256" key="9">
    <source>
        <dbReference type="SAM" id="SignalP"/>
    </source>
</evidence>
<evidence type="ECO:0000256" key="1">
    <source>
        <dbReference type="ARBA" id="ARBA00004613"/>
    </source>
</evidence>
<dbReference type="PANTHER" id="PTHR10338:SF155">
    <property type="entry name" value="INTER-ALPHA-TRYPSIN INHIBITOR HEAVY CHAIN H6"/>
    <property type="match status" value="1"/>
</dbReference>
<evidence type="ECO:0000256" key="5">
    <source>
        <dbReference type="ARBA" id="ARBA00022729"/>
    </source>
</evidence>
<sequence length="934" mass="103894">MERLWEITPTLVFSVCVLLTCVNVAETHVGVKRNVRSSQPQLEVTEFHVKSVVVSRYARTTVISSVFNPQPRAQEATFEVDLPPTAFISNFTITSNGKEYVSQVKPKQTAKKIYEAAKEKGQTAGLVATRQEFSDKFSIAVSVPPGERLSFKMSFEQLLARRLGSYELVLGLRPTQPVQNLTVEVTITERTGISWVRVLPLRTDQHLSNTLADDKGDDIGTLWRSEKRARVFYSPSIEEQASSSPKGLSADFVLKYDIIFTDLIGDVQVYDGYFVHYFAPQELPVVPKEVIFVIDVSGSMFGSKLEQTKEAMDTILTDLRRHDYFNIVTFATDAYTWQSNGTIAATAANVKRAKDFMKKLKVRDSTNINAALVKAGHLLRSSTSSREGSRGVPLVIFLTDGEANHGVTHKPTMRRNVREALGPAALFGLAFGRGADYDLVRQLSLDNRGVARRVYSDSKVVLQLKDFYDEVASPLLSDIQLSYNDDQAFDVTRSLFPNYFQGSELVVAGRIHPGARNLDVTLDAFDTKKHLTAENSILISDPQPSEDPSASESTLDQEEISGFVRRLWAYMTIKELLLTAENTSDPAALAELKQNATSLSLKYNFVTPVTSMVVVKPEAQEEEKEKEKEKASEEEEDLDEASSPGSFRKKAKLKLASPVKSTRTHSGRSFASSGDGDPHYVVHLPKLETNLCFTIDGHASDVIRLLEDAENGITVDGRLMWAPPEVGHEDAERTYFDQIVVSRSGAEPVVVTVTLDAVNVSRQGGPDKTLKTGAVGSIRGPDLWVHIDEHLRCWVDLGQGISFLVLLHHYKHPDYLQLNHLGFYLARADGLSVGTQGLLGQFQHADIKIEERERPEGLRRAQARDGSVLGLGTLRRGTARVPVTLKRKKLKDTVRKPHAGLCWEVQKADVAKILAQPYEAYIQYSDRLSPKFMH</sequence>
<keyword evidence="13" id="KW-1185">Reference proteome</keyword>
<evidence type="ECO:0000259" key="10">
    <source>
        <dbReference type="PROSITE" id="PS50234"/>
    </source>
</evidence>
<proteinExistence type="inferred from homology"/>
<evidence type="ECO:0000256" key="3">
    <source>
        <dbReference type="ARBA" id="ARBA00022525"/>
    </source>
</evidence>
<comment type="similarity">
    <text evidence="2">Belongs to the ITIH family.</text>
</comment>
<dbReference type="PROSITE" id="PS51468">
    <property type="entry name" value="VIT"/>
    <property type="match status" value="1"/>
</dbReference>
<dbReference type="InterPro" id="IPR036465">
    <property type="entry name" value="vWFA_dom_sf"/>
</dbReference>
<accession>A0ABD1KXQ2</accession>
<dbReference type="AlphaFoldDB" id="A0ABD1KXQ2"/>
<dbReference type="Gene3D" id="3.40.50.410">
    <property type="entry name" value="von Willebrand factor, type A domain"/>
    <property type="match status" value="1"/>
</dbReference>
<dbReference type="GO" id="GO:0004867">
    <property type="term" value="F:serine-type endopeptidase inhibitor activity"/>
    <property type="evidence" value="ECO:0007669"/>
    <property type="project" value="UniProtKB-KW"/>
</dbReference>
<dbReference type="SMART" id="SM00609">
    <property type="entry name" value="VIT"/>
    <property type="match status" value="1"/>
</dbReference>
<dbReference type="InterPro" id="IPR050934">
    <property type="entry name" value="ITIH"/>
</dbReference>
<keyword evidence="7" id="KW-0325">Glycoprotein</keyword>
<dbReference type="GO" id="GO:0005576">
    <property type="term" value="C:extracellular region"/>
    <property type="evidence" value="ECO:0007669"/>
    <property type="project" value="UniProtKB-SubCell"/>
</dbReference>
<dbReference type="InterPro" id="IPR013694">
    <property type="entry name" value="VIT"/>
</dbReference>
<evidence type="ECO:0000259" key="11">
    <source>
        <dbReference type="PROSITE" id="PS51468"/>
    </source>
</evidence>
<feature type="region of interest" description="Disordered" evidence="8">
    <location>
        <begin position="616"/>
        <end position="677"/>
    </location>
</feature>
<dbReference type="InterPro" id="IPR010600">
    <property type="entry name" value="ITI_HC_C"/>
</dbReference>
<evidence type="ECO:0000256" key="4">
    <source>
        <dbReference type="ARBA" id="ARBA00022690"/>
    </source>
</evidence>
<evidence type="ECO:0000313" key="12">
    <source>
        <dbReference type="EMBL" id="KAL2103934.1"/>
    </source>
</evidence>
<evidence type="ECO:0000256" key="7">
    <source>
        <dbReference type="ARBA" id="ARBA00023180"/>
    </source>
</evidence>
<dbReference type="Proteomes" id="UP001591681">
    <property type="component" value="Unassembled WGS sequence"/>
</dbReference>